<feature type="domain" description="ABC-three component systems C-terminal" evidence="1">
    <location>
        <begin position="155"/>
        <end position="399"/>
    </location>
</feature>
<evidence type="ECO:0000313" key="2">
    <source>
        <dbReference type="EMBL" id="SFK22183.1"/>
    </source>
</evidence>
<dbReference type="InterPro" id="IPR046920">
    <property type="entry name" value="ABC-3C_CTD1"/>
</dbReference>
<gene>
    <name evidence="2" type="ORF">SAMN04488569_101635</name>
</gene>
<protein>
    <recommendedName>
        <fullName evidence="1">ABC-three component systems C-terminal domain-containing protein</fullName>
    </recommendedName>
</protein>
<dbReference type="EMBL" id="FOSJ01000016">
    <property type="protein sequence ID" value="SFK22183.1"/>
    <property type="molecule type" value="Genomic_DNA"/>
</dbReference>
<keyword evidence="3" id="KW-1185">Reference proteome</keyword>
<evidence type="ECO:0000259" key="1">
    <source>
        <dbReference type="Pfam" id="PF20276"/>
    </source>
</evidence>
<dbReference type="RefSeq" id="WP_072693390.1">
    <property type="nucleotide sequence ID" value="NZ_FOSJ01000016.1"/>
</dbReference>
<proteinExistence type="predicted"/>
<reference evidence="3" key="1">
    <citation type="submission" date="2016-10" db="EMBL/GenBank/DDBJ databases">
        <authorList>
            <person name="Varghese N."/>
            <person name="Submissions S."/>
        </authorList>
    </citation>
    <scope>NUCLEOTIDE SEQUENCE [LARGE SCALE GENOMIC DNA]</scope>
    <source>
        <strain evidence="3">DSM 16108</strain>
    </source>
</reference>
<name>A0A1I3XRT2_9LACT</name>
<dbReference type="Pfam" id="PF20276">
    <property type="entry name" value="CTD1"/>
    <property type="match status" value="1"/>
</dbReference>
<evidence type="ECO:0000313" key="3">
    <source>
        <dbReference type="Proteomes" id="UP000199589"/>
    </source>
</evidence>
<sequence>MDNRNATASWSGYLHQGKVGMFLSLQKINDCLLNDKDFNRITMEYESAEDIDLKLGNVVISRHQVKAYKNAEYPNDYIDVLSKQKYEIENGKRKLIQKGFQIMKYNEQSGEYELEVDEESRFLHVINEVKGFNMDKVEFESTYKRSKYVPNDNNIKLYKYPDGKDFCPLRKDDNDNLKEFCIKEIEKILHSQDHIYKNDRSHCEYIYYELLNLLDTEIRINHIEGKYPKILFEDIINIVTSIEKKKNQALNIIRRSFVECWDKFVYDLEINNITVSDEHFRKTESVIKDLNYLDDAQFIEFLMKINIHRVIVPDEITPEDVPKICSVDAFNEIFYSILIQVDSLEFDKNIVGYDFGEGYLLTLINQKPARIGSLLNDLISKKYSVEKIYNEKYLINGHIDNHFIGEKIDEVAATNSVNWNREVSLDNIFYLSKMHLIKVETAIEKLNEES</sequence>
<dbReference type="AlphaFoldDB" id="A0A1I3XRT2"/>
<accession>A0A1I3XRT2</accession>
<dbReference type="OrthoDB" id="9149748at2"/>
<dbReference type="Proteomes" id="UP000199589">
    <property type="component" value="Unassembled WGS sequence"/>
</dbReference>
<organism evidence="2 3">
    <name type="scientific">Marinilactibacillus piezotolerans</name>
    <dbReference type="NCBI Taxonomy" id="258723"/>
    <lineage>
        <taxon>Bacteria</taxon>
        <taxon>Bacillati</taxon>
        <taxon>Bacillota</taxon>
        <taxon>Bacilli</taxon>
        <taxon>Lactobacillales</taxon>
        <taxon>Carnobacteriaceae</taxon>
        <taxon>Marinilactibacillus</taxon>
    </lineage>
</organism>